<dbReference type="Pfam" id="PF03936">
    <property type="entry name" value="Terpene_synth_C"/>
    <property type="match status" value="1"/>
</dbReference>
<organism evidence="4 5">
    <name type="scientific">Arabis alpina</name>
    <name type="common">Alpine rock-cress</name>
    <dbReference type="NCBI Taxonomy" id="50452"/>
    <lineage>
        <taxon>Eukaryota</taxon>
        <taxon>Viridiplantae</taxon>
        <taxon>Streptophyta</taxon>
        <taxon>Embryophyta</taxon>
        <taxon>Tracheophyta</taxon>
        <taxon>Spermatophyta</taxon>
        <taxon>Magnoliopsida</taxon>
        <taxon>eudicotyledons</taxon>
        <taxon>Gunneridae</taxon>
        <taxon>Pentapetalae</taxon>
        <taxon>rosids</taxon>
        <taxon>malvids</taxon>
        <taxon>Brassicales</taxon>
        <taxon>Brassicaceae</taxon>
        <taxon>Arabideae</taxon>
        <taxon>Arabis</taxon>
    </lineage>
</organism>
<dbReference type="Proteomes" id="UP000029120">
    <property type="component" value="Unassembled WGS sequence"/>
</dbReference>
<evidence type="ECO:0000313" key="4">
    <source>
        <dbReference type="EMBL" id="KFK24475.1"/>
    </source>
</evidence>
<feature type="domain" description="Terpene synthase metal-binding" evidence="3">
    <location>
        <begin position="2"/>
        <end position="117"/>
    </location>
</feature>
<evidence type="ECO:0000256" key="2">
    <source>
        <dbReference type="ARBA" id="ARBA00023239"/>
    </source>
</evidence>
<feature type="non-terminal residue" evidence="4">
    <location>
        <position position="127"/>
    </location>
</feature>
<dbReference type="Gramene" id="KFK24475">
    <property type="protein sequence ID" value="KFK24475"/>
    <property type="gene ID" value="AALP_AAs48788U000100"/>
</dbReference>
<dbReference type="GO" id="GO:0016114">
    <property type="term" value="P:terpenoid biosynthetic process"/>
    <property type="evidence" value="ECO:0007669"/>
    <property type="project" value="InterPro"/>
</dbReference>
<dbReference type="EMBL" id="KL968413">
    <property type="protein sequence ID" value="KFK24475.1"/>
    <property type="molecule type" value="Genomic_DNA"/>
</dbReference>
<dbReference type="PANTHER" id="PTHR31225">
    <property type="entry name" value="OS04G0344100 PROTEIN-RELATED"/>
    <property type="match status" value="1"/>
</dbReference>
<dbReference type="OMA" id="FVEYMEA"/>
<accession>A0A087G3M3</accession>
<dbReference type="SUPFAM" id="SSF48576">
    <property type="entry name" value="Terpenoid synthases"/>
    <property type="match status" value="1"/>
</dbReference>
<dbReference type="Gene3D" id="1.10.600.10">
    <property type="entry name" value="Farnesyl Diphosphate Synthase"/>
    <property type="match status" value="1"/>
</dbReference>
<dbReference type="InterPro" id="IPR005630">
    <property type="entry name" value="Terpene_synthase_metal-bd"/>
</dbReference>
<dbReference type="PANTHER" id="PTHR31225:SF242">
    <property type="entry name" value="TERPENOID SYNTHASE 9"/>
    <property type="match status" value="1"/>
</dbReference>
<evidence type="ECO:0000259" key="3">
    <source>
        <dbReference type="Pfam" id="PF03936"/>
    </source>
</evidence>
<evidence type="ECO:0000256" key="1">
    <source>
        <dbReference type="ARBA" id="ARBA00022723"/>
    </source>
</evidence>
<evidence type="ECO:0000313" key="5">
    <source>
        <dbReference type="Proteomes" id="UP000029120"/>
    </source>
</evidence>
<keyword evidence="2" id="KW-0456">Lyase</keyword>
<feature type="non-terminal residue" evidence="4">
    <location>
        <position position="1"/>
    </location>
</feature>
<reference evidence="5" key="1">
    <citation type="journal article" date="2015" name="Nat. Plants">
        <title>Genome expansion of Arabis alpina linked with retrotransposition and reduced symmetric DNA methylation.</title>
        <authorList>
            <person name="Willing E.M."/>
            <person name="Rawat V."/>
            <person name="Mandakova T."/>
            <person name="Maumus F."/>
            <person name="James G.V."/>
            <person name="Nordstroem K.J."/>
            <person name="Becker C."/>
            <person name="Warthmann N."/>
            <person name="Chica C."/>
            <person name="Szarzynska B."/>
            <person name="Zytnicki M."/>
            <person name="Albani M.C."/>
            <person name="Kiefer C."/>
            <person name="Bergonzi S."/>
            <person name="Castaings L."/>
            <person name="Mateos J.L."/>
            <person name="Berns M.C."/>
            <person name="Bujdoso N."/>
            <person name="Piofczyk T."/>
            <person name="de Lorenzo L."/>
            <person name="Barrero-Sicilia C."/>
            <person name="Mateos I."/>
            <person name="Piednoel M."/>
            <person name="Hagmann J."/>
            <person name="Chen-Min-Tao R."/>
            <person name="Iglesias-Fernandez R."/>
            <person name="Schuster S.C."/>
            <person name="Alonso-Blanco C."/>
            <person name="Roudier F."/>
            <person name="Carbonero P."/>
            <person name="Paz-Ares J."/>
            <person name="Davis S.J."/>
            <person name="Pecinka A."/>
            <person name="Quesneville H."/>
            <person name="Colot V."/>
            <person name="Lysak M.A."/>
            <person name="Weigel D."/>
            <person name="Coupland G."/>
            <person name="Schneeberger K."/>
        </authorList>
    </citation>
    <scope>NUCLEOTIDE SEQUENCE [LARGE SCALE GENOMIC DNA]</scope>
    <source>
        <strain evidence="5">cv. Pajares</strain>
    </source>
</reference>
<dbReference type="GO" id="GO:0010333">
    <property type="term" value="F:terpene synthase activity"/>
    <property type="evidence" value="ECO:0007669"/>
    <property type="project" value="InterPro"/>
</dbReference>
<dbReference type="InterPro" id="IPR050148">
    <property type="entry name" value="Terpene_synthase-like"/>
</dbReference>
<dbReference type="OrthoDB" id="1108696at2759"/>
<sequence>FKILAKAQRDLARWAHAAHVPSFVEYMEAATYAALACYFMSLGKMATKDAYEWLKSRPKLVQCIAKKLRLLNDIYGFEDDMGRGYVPNAVNCYMKQYGVTKQEAVTELHKMVIDLDKAINEEFLTTI</sequence>
<dbReference type="InterPro" id="IPR008949">
    <property type="entry name" value="Isoprenoid_synthase_dom_sf"/>
</dbReference>
<gene>
    <name evidence="4" type="ORF">AALP_AAs48788U000100</name>
</gene>
<dbReference type="GO" id="GO:0000287">
    <property type="term" value="F:magnesium ion binding"/>
    <property type="evidence" value="ECO:0007669"/>
    <property type="project" value="InterPro"/>
</dbReference>
<proteinExistence type="predicted"/>
<dbReference type="AlphaFoldDB" id="A0A087G3M3"/>
<name>A0A087G3M3_ARAAL</name>
<protein>
    <recommendedName>
        <fullName evidence="3">Terpene synthase metal-binding domain-containing protein</fullName>
    </recommendedName>
</protein>
<keyword evidence="5" id="KW-1185">Reference proteome</keyword>
<keyword evidence="1" id="KW-0479">Metal-binding</keyword>